<dbReference type="Pfam" id="PF00378">
    <property type="entry name" value="ECH_1"/>
    <property type="match status" value="1"/>
</dbReference>
<evidence type="ECO:0000256" key="6">
    <source>
        <dbReference type="RuleBase" id="RU003707"/>
    </source>
</evidence>
<keyword evidence="3" id="KW-0276">Fatty acid metabolism</keyword>
<keyword evidence="8" id="KW-1185">Reference proteome</keyword>
<dbReference type="InterPro" id="IPR029045">
    <property type="entry name" value="ClpP/crotonase-like_dom_sf"/>
</dbReference>
<dbReference type="FunFam" id="1.10.12.10:FF:000004">
    <property type="entry name" value="Delta3,5-delta2,4-dienoyl-CoA isomerase"/>
    <property type="match status" value="1"/>
</dbReference>
<dbReference type="PANTHER" id="PTHR43149">
    <property type="entry name" value="ENOYL-COA HYDRATASE"/>
    <property type="match status" value="1"/>
</dbReference>
<comment type="similarity">
    <text evidence="2 6">Belongs to the enoyl-CoA hydratase/isomerase family.</text>
</comment>
<evidence type="ECO:0000256" key="2">
    <source>
        <dbReference type="ARBA" id="ARBA00005254"/>
    </source>
</evidence>
<evidence type="ECO:0000256" key="1">
    <source>
        <dbReference type="ARBA" id="ARBA00005005"/>
    </source>
</evidence>
<dbReference type="GO" id="GO:0006631">
    <property type="term" value="P:fatty acid metabolic process"/>
    <property type="evidence" value="ECO:0007669"/>
    <property type="project" value="UniProtKB-KW"/>
</dbReference>
<proteinExistence type="inferred from homology"/>
<name>A0AAE3D0Z5_9HYPH</name>
<evidence type="ECO:0000256" key="5">
    <source>
        <dbReference type="ARBA" id="ARBA00023235"/>
    </source>
</evidence>
<gene>
    <name evidence="7" type="ORF">K1W69_08040</name>
</gene>
<dbReference type="SUPFAM" id="SSF52096">
    <property type="entry name" value="ClpP/crotonase"/>
    <property type="match status" value="1"/>
</dbReference>
<dbReference type="RefSeq" id="WP_220227753.1">
    <property type="nucleotide sequence ID" value="NZ_JAICBX010000001.1"/>
</dbReference>
<sequence length="279" mass="30169">MNAIESTFFLVERHGSVAQLSMNRPDKANGMTPDFWSDLPRLIEQLNADETVRCVVLTGEGKHFTGGMDLAAFSSIAALFTNEPGRAAYAMRELILKLQNSLTALEQARFPVIAAVHGACLGGGMDLISACDIRLAARDAYFSIEEINIGMTADVGTLQRLPKLIAPSVVAELSYSGRRFSADEALRIGLVSHLAESREALVDHALQTAQEIASRSPLAIAGIKRNLAYSRDHSVADGLDYIATWNAGMLRPDDLTKAVKAAMTKSETSFDSLLKQSDL</sequence>
<accession>A0AAE3D0Z5</accession>
<dbReference type="InterPro" id="IPR001753">
    <property type="entry name" value="Enoyl-CoA_hydra/iso"/>
</dbReference>
<dbReference type="Gene3D" id="1.10.12.10">
    <property type="entry name" value="Lyase 2-enoyl-coa Hydratase, Chain A, domain 2"/>
    <property type="match status" value="1"/>
</dbReference>
<evidence type="ECO:0000256" key="3">
    <source>
        <dbReference type="ARBA" id="ARBA00022832"/>
    </source>
</evidence>
<evidence type="ECO:0000313" key="7">
    <source>
        <dbReference type="EMBL" id="MBW8637133.1"/>
    </source>
</evidence>
<evidence type="ECO:0000256" key="4">
    <source>
        <dbReference type="ARBA" id="ARBA00023098"/>
    </source>
</evidence>
<dbReference type="Gene3D" id="3.90.226.10">
    <property type="entry name" value="2-enoyl-CoA Hydratase, Chain A, domain 1"/>
    <property type="match status" value="1"/>
</dbReference>
<keyword evidence="4" id="KW-0443">Lipid metabolism</keyword>
<keyword evidence="5" id="KW-0413">Isomerase</keyword>
<dbReference type="CDD" id="cd06558">
    <property type="entry name" value="crotonase-like"/>
    <property type="match status" value="1"/>
</dbReference>
<dbReference type="InterPro" id="IPR014748">
    <property type="entry name" value="Enoyl-CoA_hydra_C"/>
</dbReference>
<dbReference type="InterPro" id="IPR045002">
    <property type="entry name" value="Ech1-like"/>
</dbReference>
<protein>
    <submittedName>
        <fullName evidence="7">Crotonase/enoyl-CoA hydratase family protein</fullName>
    </submittedName>
</protein>
<reference evidence="7" key="1">
    <citation type="submission" date="2021-08" db="EMBL/GenBank/DDBJ databases">
        <title>Hoeflea bacterium WL0058 sp. nov., isolated from the sediment.</title>
        <authorList>
            <person name="Wang L."/>
            <person name="Zhang D."/>
        </authorList>
    </citation>
    <scope>NUCLEOTIDE SEQUENCE</scope>
    <source>
        <strain evidence="7">WL0058</strain>
    </source>
</reference>
<evidence type="ECO:0000313" key="8">
    <source>
        <dbReference type="Proteomes" id="UP001196509"/>
    </source>
</evidence>
<dbReference type="AlphaFoldDB" id="A0AAE3D0Z5"/>
<dbReference type="InterPro" id="IPR018376">
    <property type="entry name" value="Enoyl-CoA_hyd/isom_CS"/>
</dbReference>
<comment type="pathway">
    <text evidence="1">Lipid metabolism; fatty acid beta-oxidation.</text>
</comment>
<dbReference type="Proteomes" id="UP001196509">
    <property type="component" value="Unassembled WGS sequence"/>
</dbReference>
<comment type="caution">
    <text evidence="7">The sequence shown here is derived from an EMBL/GenBank/DDBJ whole genome shotgun (WGS) entry which is preliminary data.</text>
</comment>
<dbReference type="NCBIfam" id="NF004794">
    <property type="entry name" value="PRK06142.1"/>
    <property type="match status" value="1"/>
</dbReference>
<organism evidence="7 8">
    <name type="scientific">Flavimaribacter sediminis</name>
    <dbReference type="NCBI Taxonomy" id="2865987"/>
    <lineage>
        <taxon>Bacteria</taxon>
        <taxon>Pseudomonadati</taxon>
        <taxon>Pseudomonadota</taxon>
        <taxon>Alphaproteobacteria</taxon>
        <taxon>Hyphomicrobiales</taxon>
        <taxon>Rhizobiaceae</taxon>
        <taxon>Flavimaribacter</taxon>
    </lineage>
</organism>
<dbReference type="PROSITE" id="PS00166">
    <property type="entry name" value="ENOYL_COA_HYDRATASE"/>
    <property type="match status" value="1"/>
</dbReference>
<dbReference type="EMBL" id="JAICBX010000001">
    <property type="protein sequence ID" value="MBW8637133.1"/>
    <property type="molecule type" value="Genomic_DNA"/>
</dbReference>
<dbReference type="GO" id="GO:0016853">
    <property type="term" value="F:isomerase activity"/>
    <property type="evidence" value="ECO:0007669"/>
    <property type="project" value="UniProtKB-KW"/>
</dbReference>